<reference evidence="5" key="1">
    <citation type="journal article" date="2019" name="Int. J. Syst. Evol. Microbiol.">
        <title>The Global Catalogue of Microorganisms (GCM) 10K type strain sequencing project: providing services to taxonomists for standard genome sequencing and annotation.</title>
        <authorList>
            <consortium name="The Broad Institute Genomics Platform"/>
            <consortium name="The Broad Institute Genome Sequencing Center for Infectious Disease"/>
            <person name="Wu L."/>
            <person name="Ma J."/>
        </authorList>
    </citation>
    <scope>NUCLEOTIDE SEQUENCE [LARGE SCALE GENOMIC DNA]</scope>
    <source>
        <strain evidence="5">JCM 19125</strain>
    </source>
</reference>
<keyword evidence="2" id="KW-0732">Signal</keyword>
<dbReference type="Proteomes" id="UP001501521">
    <property type="component" value="Unassembled WGS sequence"/>
</dbReference>
<gene>
    <name evidence="4" type="ORF">GCM10025789_08990</name>
</gene>
<proteinExistence type="predicted"/>
<organism evidence="4 5">
    <name type="scientific">Tessaracoccus lubricantis</name>
    <dbReference type="NCBI Taxonomy" id="545543"/>
    <lineage>
        <taxon>Bacteria</taxon>
        <taxon>Bacillati</taxon>
        <taxon>Actinomycetota</taxon>
        <taxon>Actinomycetes</taxon>
        <taxon>Propionibacteriales</taxon>
        <taxon>Propionibacteriaceae</taxon>
        <taxon>Tessaracoccus</taxon>
    </lineage>
</organism>
<evidence type="ECO:0000313" key="4">
    <source>
        <dbReference type="EMBL" id="GAA4893965.1"/>
    </source>
</evidence>
<accession>A0ABP9F6L9</accession>
<evidence type="ECO:0000256" key="2">
    <source>
        <dbReference type="SAM" id="SignalP"/>
    </source>
</evidence>
<evidence type="ECO:0000259" key="3">
    <source>
        <dbReference type="PROSITE" id="PS50093"/>
    </source>
</evidence>
<feature type="chain" id="PRO_5045360639" description="PKD domain-containing protein" evidence="2">
    <location>
        <begin position="24"/>
        <end position="321"/>
    </location>
</feature>
<evidence type="ECO:0000313" key="5">
    <source>
        <dbReference type="Proteomes" id="UP001501521"/>
    </source>
</evidence>
<feature type="signal peptide" evidence="2">
    <location>
        <begin position="1"/>
        <end position="23"/>
    </location>
</feature>
<evidence type="ECO:0000256" key="1">
    <source>
        <dbReference type="SAM" id="MobiDB-lite"/>
    </source>
</evidence>
<keyword evidence="5" id="KW-1185">Reference proteome</keyword>
<dbReference type="EMBL" id="BAABLV010000014">
    <property type="protein sequence ID" value="GAA4893965.1"/>
    <property type="molecule type" value="Genomic_DNA"/>
</dbReference>
<feature type="domain" description="PKD" evidence="3">
    <location>
        <begin position="235"/>
        <end position="283"/>
    </location>
</feature>
<protein>
    <recommendedName>
        <fullName evidence="3">PKD domain-containing protein</fullName>
    </recommendedName>
</protein>
<comment type="caution">
    <text evidence="4">The sequence shown here is derived from an EMBL/GenBank/DDBJ whole genome shotgun (WGS) entry which is preliminary data.</text>
</comment>
<feature type="region of interest" description="Disordered" evidence="1">
    <location>
        <begin position="54"/>
        <end position="76"/>
    </location>
</feature>
<name>A0ABP9F6L9_9ACTN</name>
<sequence length="321" mass="34301">MLSRLTSLLLALLLLSGNTQATAAPDPLAPPEVMCAGGVKDPLSGRCVAGIDASGTVDDSSGPHVKDRADGQSRNAPAEARACTWRGKPIECQTALGAWSDIVSAWCRRADPQPPLSDPAWERRTTGAIYVCTRATGNLVPDAGLSVTRWLPVAPGVVEVDPREVALRLLARLDLEAVELGMFPRGDNDVRLSFVGWQNWMWAESPSEKQWGPVTASDSGFGVTVTLRAEVDRVEWDMGDGTVLTCGKGTPWSATRTQGGRNVASPDCGHVYEAMGTYTVTATSHWDVEWSGAGRSGTLPFTLSRSSEYLVGEYQAVNTGR</sequence>
<dbReference type="PROSITE" id="PS50093">
    <property type="entry name" value="PKD"/>
    <property type="match status" value="1"/>
</dbReference>
<dbReference type="InterPro" id="IPR000601">
    <property type="entry name" value="PKD_dom"/>
</dbReference>